<dbReference type="GO" id="GO:0016020">
    <property type="term" value="C:membrane"/>
    <property type="evidence" value="ECO:0007669"/>
    <property type="project" value="UniProtKB-SubCell"/>
</dbReference>
<accession>A0A8X7NAS4</accession>
<evidence type="ECO:0000313" key="8">
    <source>
        <dbReference type="EMBL" id="KAE8269839.1"/>
    </source>
</evidence>
<proteinExistence type="inferred from homology"/>
<evidence type="ECO:0000256" key="5">
    <source>
        <dbReference type="ARBA" id="ARBA00023136"/>
    </source>
</evidence>
<dbReference type="Pfam" id="PF01679">
    <property type="entry name" value="Pmp3"/>
    <property type="match status" value="1"/>
</dbReference>
<evidence type="ECO:0000313" key="9">
    <source>
        <dbReference type="Proteomes" id="UP000078113"/>
    </source>
</evidence>
<name>A0A8X7NAS4_9BASI</name>
<feature type="compositionally biased region" description="Basic and acidic residues" evidence="6">
    <location>
        <begin position="193"/>
        <end position="210"/>
    </location>
</feature>
<sequence>MASYIKKSLPTNEQGRLDFTPRAHHGWTGFVMLLGFLLPPLAVAARFGIGSDFFINCLCTICGYFPGHGHNFFIQNIRNNENKKRTPKWAKKLGLIDDSEERRVARNRQWASRYAERSANRVFYDEEGNAHTEQDPRAARPRRQRPGAERYLGNPEDEINGRGKKGGKRNKKNASSSSVSRVSSRSSAGGPLDPRDPYAAERRAAEREAQRSPSDSSVYLPSTGANDHQWAPEPPAKKSWFKKSKSAKPDYTNAGGDFVRPPASASASRDFIDEPFDERDPYAAERRAAQRGDSYNSRDSERRRDGAGANGRSGGRQLGDEFLN</sequence>
<evidence type="ECO:0000256" key="3">
    <source>
        <dbReference type="ARBA" id="ARBA00022692"/>
    </source>
</evidence>
<evidence type="ECO:0000256" key="7">
    <source>
        <dbReference type="SAM" id="Phobius"/>
    </source>
</evidence>
<dbReference type="PANTHER" id="PTHR21659">
    <property type="entry name" value="HYDROPHOBIC PROTEIN RCI2 LOW TEMPERATURE AND SALT RESPONSIVE PROTEIN LTI6 -RELATED"/>
    <property type="match status" value="1"/>
</dbReference>
<comment type="caution">
    <text evidence="8">The sequence shown here is derived from an EMBL/GenBank/DDBJ whole genome shotgun (WGS) entry which is preliminary data.</text>
</comment>
<comment type="subcellular location">
    <subcellularLocation>
        <location evidence="1">Membrane</location>
    </subcellularLocation>
</comment>
<feature type="compositionally biased region" description="Low complexity" evidence="6">
    <location>
        <begin position="173"/>
        <end position="190"/>
    </location>
</feature>
<keyword evidence="4 7" id="KW-1133">Transmembrane helix</keyword>
<feature type="compositionally biased region" description="Polar residues" evidence="6">
    <location>
        <begin position="211"/>
        <end position="226"/>
    </location>
</feature>
<evidence type="ECO:0000256" key="6">
    <source>
        <dbReference type="SAM" id="MobiDB-lite"/>
    </source>
</evidence>
<feature type="compositionally biased region" description="Gly residues" evidence="6">
    <location>
        <begin position="308"/>
        <end position="317"/>
    </location>
</feature>
<dbReference type="EMBL" id="LWDG02000075">
    <property type="protein sequence ID" value="KAE8269839.1"/>
    <property type="molecule type" value="Genomic_DNA"/>
</dbReference>
<feature type="compositionally biased region" description="Basic residues" evidence="6">
    <location>
        <begin position="162"/>
        <end position="172"/>
    </location>
</feature>
<protein>
    <submittedName>
        <fullName evidence="8">Uncharacterized protein</fullName>
    </submittedName>
</protein>
<organism evidence="8 9">
    <name type="scientific">Tilletia walkeri</name>
    <dbReference type="NCBI Taxonomy" id="117179"/>
    <lineage>
        <taxon>Eukaryota</taxon>
        <taxon>Fungi</taxon>
        <taxon>Dikarya</taxon>
        <taxon>Basidiomycota</taxon>
        <taxon>Ustilaginomycotina</taxon>
        <taxon>Exobasidiomycetes</taxon>
        <taxon>Tilletiales</taxon>
        <taxon>Tilletiaceae</taxon>
        <taxon>Tilletia</taxon>
    </lineage>
</organism>
<reference evidence="8" key="2">
    <citation type="journal article" date="2019" name="IMA Fungus">
        <title>Genome sequencing and comparison of five Tilletia species to identify candidate genes for the detection of regulated species infecting wheat.</title>
        <authorList>
            <person name="Nguyen H.D.T."/>
            <person name="Sultana T."/>
            <person name="Kesanakurti P."/>
            <person name="Hambleton S."/>
        </authorList>
    </citation>
    <scope>NUCLEOTIDE SEQUENCE</scope>
    <source>
        <strain evidence="8">DAOMC 236422</strain>
    </source>
</reference>
<dbReference type="Proteomes" id="UP000078113">
    <property type="component" value="Unassembled WGS sequence"/>
</dbReference>
<keyword evidence="5 7" id="KW-0472">Membrane</keyword>
<feature type="compositionally biased region" description="Basic and acidic residues" evidence="6">
    <location>
        <begin position="128"/>
        <end position="138"/>
    </location>
</feature>
<reference evidence="8" key="1">
    <citation type="submission" date="2016-04" db="EMBL/GenBank/DDBJ databases">
        <authorList>
            <person name="Nguyen H.D."/>
            <person name="Samba Siva P."/>
            <person name="Cullis J."/>
            <person name="Levesque C.A."/>
            <person name="Hambleton S."/>
        </authorList>
    </citation>
    <scope>NUCLEOTIDE SEQUENCE</scope>
    <source>
        <strain evidence="8">DAOMC 236422</strain>
    </source>
</reference>
<feature type="region of interest" description="Disordered" evidence="6">
    <location>
        <begin position="125"/>
        <end position="324"/>
    </location>
</feature>
<feature type="compositionally biased region" description="Basic and acidic residues" evidence="6">
    <location>
        <begin position="278"/>
        <end position="306"/>
    </location>
</feature>
<dbReference type="PANTHER" id="PTHR21659:SF85">
    <property type="entry name" value="EXPRESSED PROTEIN"/>
    <property type="match status" value="1"/>
</dbReference>
<evidence type="ECO:0000256" key="4">
    <source>
        <dbReference type="ARBA" id="ARBA00022989"/>
    </source>
</evidence>
<feature type="transmembrane region" description="Helical" evidence="7">
    <location>
        <begin position="26"/>
        <end position="47"/>
    </location>
</feature>
<gene>
    <name evidence="8" type="ORF">A4X09_0g2498</name>
</gene>
<keyword evidence="3 7" id="KW-0812">Transmembrane</keyword>
<comment type="similarity">
    <text evidence="2">Belongs to the UPF0057 (PMP3) family.</text>
</comment>
<keyword evidence="9" id="KW-1185">Reference proteome</keyword>
<evidence type="ECO:0000256" key="1">
    <source>
        <dbReference type="ARBA" id="ARBA00004370"/>
    </source>
</evidence>
<evidence type="ECO:0000256" key="2">
    <source>
        <dbReference type="ARBA" id="ARBA00009530"/>
    </source>
</evidence>
<dbReference type="InterPro" id="IPR000612">
    <property type="entry name" value="PMP3"/>
</dbReference>
<dbReference type="AlphaFoldDB" id="A0A8X7NAS4"/>